<accession>A0A9X3K756</accession>
<evidence type="ECO:0000256" key="1">
    <source>
        <dbReference type="SAM" id="MobiDB-lite"/>
    </source>
</evidence>
<dbReference type="EMBL" id="JANDZV010000003">
    <property type="protein sequence ID" value="MCZ7407671.1"/>
    <property type="molecule type" value="Genomic_DNA"/>
</dbReference>
<dbReference type="Proteomes" id="UP001141458">
    <property type="component" value="Unassembled WGS sequence"/>
</dbReference>
<protein>
    <submittedName>
        <fullName evidence="3">Uncharacterized protein</fullName>
    </submittedName>
</protein>
<reference evidence="3" key="1">
    <citation type="submission" date="2022-07" db="EMBL/GenBank/DDBJ databases">
        <title>Parvimonas micra travels from the subgingival sulcus of the human oral cavity to the colorectal adenocarcinoma.</title>
        <authorList>
            <person name="Conde-Perez K."/>
            <person name="Buetas E."/>
            <person name="Aja-Macaya P."/>
            <person name="Martin-De Arribas E."/>
            <person name="Iglesias-Corras I."/>
            <person name="Trigo-Tasende N."/>
            <person name="Nasser-Ali M."/>
            <person name="Estevez L.S."/>
            <person name="Rumbo-Feal S."/>
            <person name="Otero-Alen B."/>
            <person name="Noguera J.F."/>
            <person name="Concha A."/>
            <person name="Pardinas-Lopez S."/>
            <person name="Carda-Dieguez M."/>
            <person name="Gomez-Randulfe I."/>
            <person name="Martinez-Lago N."/>
            <person name="Ladra S."/>
            <person name="Aparicio L.A."/>
            <person name="Bou G."/>
            <person name="Mira A."/>
            <person name="Vallejo J.A."/>
            <person name="Poza M."/>
        </authorList>
    </citation>
    <scope>NUCLEOTIDE SEQUENCE</scope>
    <source>
        <strain evidence="3">PM79KC-AC-4</strain>
    </source>
</reference>
<dbReference type="InterPro" id="IPR038377">
    <property type="entry name" value="Na/Glc_symporter_sf"/>
</dbReference>
<dbReference type="Gene3D" id="1.20.1730.10">
    <property type="entry name" value="Sodium/glucose cotransporter"/>
    <property type="match status" value="1"/>
</dbReference>
<feature type="region of interest" description="Disordered" evidence="1">
    <location>
        <begin position="162"/>
        <end position="188"/>
    </location>
</feature>
<proteinExistence type="predicted"/>
<gene>
    <name evidence="3" type="ORF">NND69_04725</name>
</gene>
<keyword evidence="2" id="KW-1133">Transmembrane helix</keyword>
<dbReference type="RefSeq" id="WP_269720856.1">
    <property type="nucleotide sequence ID" value="NZ_CP101408.1"/>
</dbReference>
<evidence type="ECO:0000256" key="2">
    <source>
        <dbReference type="SAM" id="Phobius"/>
    </source>
</evidence>
<feature type="transmembrane region" description="Helical" evidence="2">
    <location>
        <begin position="33"/>
        <end position="52"/>
    </location>
</feature>
<comment type="caution">
    <text evidence="3">The sequence shown here is derived from an EMBL/GenBank/DDBJ whole genome shotgun (WGS) entry which is preliminary data.</text>
</comment>
<evidence type="ECO:0000313" key="4">
    <source>
        <dbReference type="Proteomes" id="UP001141458"/>
    </source>
</evidence>
<keyword evidence="2" id="KW-0472">Membrane</keyword>
<feature type="compositionally biased region" description="Basic and acidic residues" evidence="1">
    <location>
        <begin position="166"/>
        <end position="188"/>
    </location>
</feature>
<feature type="transmembrane region" description="Helical" evidence="2">
    <location>
        <begin position="59"/>
        <end position="85"/>
    </location>
</feature>
<name>A0A9X3K756_9FIRM</name>
<keyword evidence="2" id="KW-0812">Transmembrane</keyword>
<feature type="transmembrane region" description="Helical" evidence="2">
    <location>
        <begin position="7"/>
        <end position="27"/>
    </location>
</feature>
<sequence length="188" mass="21081">MKKGNVLLGTIGAIIGSLAGVALYVGVAMLKVFSSWSGAVALYCAIFMYTLFSRKLTKLGVVISIIVSCASMILAEVIVTSINIANRYHFKFFEVFKNFLKIYPKLTNKGSFWIYPIIACIFVLIGGYGYLVSKNKNDVELIDNDDDEIEYEADDEDEDIIDEEDCVKNENENNLDEKKETSVEEIKK</sequence>
<dbReference type="AlphaFoldDB" id="A0A9X3K756"/>
<feature type="transmembrane region" description="Helical" evidence="2">
    <location>
        <begin position="112"/>
        <end position="131"/>
    </location>
</feature>
<organism evidence="3 4">
    <name type="scientific">Parvimonas micra</name>
    <dbReference type="NCBI Taxonomy" id="33033"/>
    <lineage>
        <taxon>Bacteria</taxon>
        <taxon>Bacillati</taxon>
        <taxon>Bacillota</taxon>
        <taxon>Tissierellia</taxon>
        <taxon>Tissierellales</taxon>
        <taxon>Peptoniphilaceae</taxon>
        <taxon>Parvimonas</taxon>
    </lineage>
</organism>
<evidence type="ECO:0000313" key="3">
    <source>
        <dbReference type="EMBL" id="MCZ7407671.1"/>
    </source>
</evidence>